<feature type="region of interest" description="Disordered" evidence="1">
    <location>
        <begin position="38"/>
        <end position="60"/>
    </location>
</feature>
<proteinExistence type="predicted"/>
<keyword evidence="3" id="KW-1185">Reference proteome</keyword>
<gene>
    <name evidence="2" type="ORF">MONAX_5E017054</name>
</gene>
<name>A0A5E4C851_MARMO</name>
<evidence type="ECO:0000313" key="2">
    <source>
        <dbReference type="EMBL" id="VTJ77319.1"/>
    </source>
</evidence>
<dbReference type="EMBL" id="CABDUW010000964">
    <property type="protein sequence ID" value="VTJ77319.1"/>
    <property type="molecule type" value="Genomic_DNA"/>
</dbReference>
<evidence type="ECO:0000313" key="3">
    <source>
        <dbReference type="Proteomes" id="UP000335636"/>
    </source>
</evidence>
<dbReference type="Proteomes" id="UP000335636">
    <property type="component" value="Unassembled WGS sequence"/>
</dbReference>
<feature type="non-terminal residue" evidence="2">
    <location>
        <position position="60"/>
    </location>
</feature>
<evidence type="ECO:0000256" key="1">
    <source>
        <dbReference type="SAM" id="MobiDB-lite"/>
    </source>
</evidence>
<comment type="caution">
    <text evidence="2">The sequence shown here is derived from an EMBL/GenBank/DDBJ whole genome shotgun (WGS) entry which is preliminary data.</text>
</comment>
<sequence length="60" mass="6925">FESLLNTKELVALQDNNGEKISNEQKIVRFKRSGSCSSVLHENQDTHRLDDWNKSHEKGL</sequence>
<dbReference type="AlphaFoldDB" id="A0A5E4C851"/>
<feature type="non-terminal residue" evidence="2">
    <location>
        <position position="1"/>
    </location>
</feature>
<organism evidence="2 3">
    <name type="scientific">Marmota monax</name>
    <name type="common">Woodchuck</name>
    <dbReference type="NCBI Taxonomy" id="9995"/>
    <lineage>
        <taxon>Eukaryota</taxon>
        <taxon>Metazoa</taxon>
        <taxon>Chordata</taxon>
        <taxon>Craniata</taxon>
        <taxon>Vertebrata</taxon>
        <taxon>Euteleostomi</taxon>
        <taxon>Mammalia</taxon>
        <taxon>Eutheria</taxon>
        <taxon>Euarchontoglires</taxon>
        <taxon>Glires</taxon>
        <taxon>Rodentia</taxon>
        <taxon>Sciuromorpha</taxon>
        <taxon>Sciuridae</taxon>
        <taxon>Xerinae</taxon>
        <taxon>Marmotini</taxon>
        <taxon>Marmota</taxon>
    </lineage>
</organism>
<reference evidence="2" key="1">
    <citation type="submission" date="2019-04" db="EMBL/GenBank/DDBJ databases">
        <authorList>
            <person name="Alioto T."/>
            <person name="Alioto T."/>
        </authorList>
    </citation>
    <scope>NUCLEOTIDE SEQUENCE [LARGE SCALE GENOMIC DNA]</scope>
</reference>
<accession>A0A5E4C851</accession>
<protein>
    <submittedName>
        <fullName evidence="2">Uncharacterized protein</fullName>
    </submittedName>
</protein>
<feature type="compositionally biased region" description="Basic and acidic residues" evidence="1">
    <location>
        <begin position="42"/>
        <end position="60"/>
    </location>
</feature>